<accession>A0A1J1JJS8</accession>
<dbReference type="EMBL" id="LO018304">
    <property type="protein sequence ID" value="CUM61325.1"/>
    <property type="molecule type" value="Genomic_DNA"/>
</dbReference>
<dbReference type="EMBL" id="LR882963">
    <property type="protein sequence ID" value="CAD5941322.1"/>
    <property type="molecule type" value="Genomic_DNA"/>
</dbReference>
<reference evidence="1" key="2">
    <citation type="submission" date="2020-09" db="EMBL/GenBank/DDBJ databases">
        <authorList>
            <person name="Blom J."/>
        </authorList>
    </citation>
    <scope>NUCLEOTIDE SEQUENCE</scope>
    <source>
        <strain evidence="1">No.66</strain>
    </source>
</reference>
<evidence type="ECO:0000313" key="1">
    <source>
        <dbReference type="EMBL" id="CAD5941322.1"/>
    </source>
</evidence>
<organism evidence="2">
    <name type="scientific">Planktothrix agardhii</name>
    <name type="common">Oscillatoria agardhii</name>
    <dbReference type="NCBI Taxonomy" id="1160"/>
    <lineage>
        <taxon>Bacteria</taxon>
        <taxon>Bacillati</taxon>
        <taxon>Cyanobacteriota</taxon>
        <taxon>Cyanophyceae</taxon>
        <taxon>Oscillatoriophycideae</taxon>
        <taxon>Oscillatoriales</taxon>
        <taxon>Microcoleaceae</taxon>
        <taxon>Planktothrix</taxon>
    </lineage>
</organism>
<protein>
    <submittedName>
        <fullName evidence="2">Uncharacterized protein</fullName>
    </submittedName>
</protein>
<proteinExistence type="predicted"/>
<dbReference type="GeneID" id="77287388"/>
<reference evidence="2" key="1">
    <citation type="submission" date="2015-09" db="EMBL/GenBank/DDBJ databases">
        <authorList>
            <person name="Jackson K.R."/>
            <person name="Lunt B.L."/>
            <person name="Fisher J.N.B."/>
            <person name="Gardner A.V."/>
            <person name="Bailey M.E."/>
            <person name="Deus L.M."/>
            <person name="Earl A.S."/>
            <person name="Gibby P.D."/>
            <person name="Hartmann K.A."/>
            <person name="Liu J.E."/>
            <person name="Manci A.M."/>
            <person name="Nielsen D.A."/>
            <person name="Solomon M.B."/>
            <person name="Breakwell D.P."/>
            <person name="Burnett S.H."/>
            <person name="Grose J.H."/>
        </authorList>
    </citation>
    <scope>NUCLEOTIDE SEQUENCE</scope>
    <source>
        <strain evidence="2">7805</strain>
    </source>
</reference>
<dbReference type="Proteomes" id="UP001153761">
    <property type="component" value="Chromosome"/>
</dbReference>
<dbReference type="RefSeq" id="WP_227397614.1">
    <property type="nucleotide sequence ID" value="NZ_JBAVBW010000106.1"/>
</dbReference>
<gene>
    <name evidence="1" type="ORF">PANO66_01997</name>
    <name evidence="2" type="ORF">PLAM_3359</name>
</gene>
<evidence type="ECO:0000313" key="2">
    <source>
        <dbReference type="EMBL" id="CUM61325.1"/>
    </source>
</evidence>
<dbReference type="AlphaFoldDB" id="A0A1J1JJS8"/>
<name>A0A1J1JJS8_PLAAG</name>
<sequence length="70" mass="8125">MQFVVCINNTDYSASLEIRKIYQVLPDPKANNYQMIRVIDESGEDYLYPSRYFMAIELSEPLQQALATCL</sequence>